<gene>
    <name evidence="1" type="ORF">A2U01_0028439</name>
</gene>
<dbReference type="Proteomes" id="UP000265520">
    <property type="component" value="Unassembled WGS sequence"/>
</dbReference>
<protein>
    <submittedName>
        <fullName evidence="1">Uncharacterized protein</fullName>
    </submittedName>
</protein>
<reference evidence="1 2" key="1">
    <citation type="journal article" date="2018" name="Front. Plant Sci.">
        <title>Red Clover (Trifolium pratense) and Zigzag Clover (T. medium) - A Picture of Genomic Similarities and Differences.</title>
        <authorList>
            <person name="Dluhosova J."/>
            <person name="Istvanek J."/>
            <person name="Nedelnik J."/>
            <person name="Repkova J."/>
        </authorList>
    </citation>
    <scope>NUCLEOTIDE SEQUENCE [LARGE SCALE GENOMIC DNA]</scope>
    <source>
        <strain evidence="2">cv. 10/8</strain>
        <tissue evidence="1">Leaf</tissue>
    </source>
</reference>
<comment type="caution">
    <text evidence="1">The sequence shown here is derived from an EMBL/GenBank/DDBJ whole genome shotgun (WGS) entry which is preliminary data.</text>
</comment>
<keyword evidence="2" id="KW-1185">Reference proteome</keyword>
<name>A0A392P6G3_9FABA</name>
<proteinExistence type="predicted"/>
<organism evidence="1 2">
    <name type="scientific">Trifolium medium</name>
    <dbReference type="NCBI Taxonomy" id="97028"/>
    <lineage>
        <taxon>Eukaryota</taxon>
        <taxon>Viridiplantae</taxon>
        <taxon>Streptophyta</taxon>
        <taxon>Embryophyta</taxon>
        <taxon>Tracheophyta</taxon>
        <taxon>Spermatophyta</taxon>
        <taxon>Magnoliopsida</taxon>
        <taxon>eudicotyledons</taxon>
        <taxon>Gunneridae</taxon>
        <taxon>Pentapetalae</taxon>
        <taxon>rosids</taxon>
        <taxon>fabids</taxon>
        <taxon>Fabales</taxon>
        <taxon>Fabaceae</taxon>
        <taxon>Papilionoideae</taxon>
        <taxon>50 kb inversion clade</taxon>
        <taxon>NPAAA clade</taxon>
        <taxon>Hologalegina</taxon>
        <taxon>IRL clade</taxon>
        <taxon>Trifolieae</taxon>
        <taxon>Trifolium</taxon>
    </lineage>
</organism>
<evidence type="ECO:0000313" key="2">
    <source>
        <dbReference type="Proteomes" id="UP000265520"/>
    </source>
</evidence>
<sequence length="19" mass="2119">MADEDVPWQDAAPGIYLDI</sequence>
<dbReference type="AlphaFoldDB" id="A0A392P6G3"/>
<dbReference type="EMBL" id="LXQA010065161">
    <property type="protein sequence ID" value="MCI07372.1"/>
    <property type="molecule type" value="Genomic_DNA"/>
</dbReference>
<evidence type="ECO:0000313" key="1">
    <source>
        <dbReference type="EMBL" id="MCI07372.1"/>
    </source>
</evidence>
<accession>A0A392P6G3</accession>